<name>A0A512B9D9_9BACT</name>
<keyword evidence="5" id="KW-1185">Reference proteome</keyword>
<dbReference type="Gene3D" id="3.10.580.10">
    <property type="entry name" value="CBS-domain"/>
    <property type="match status" value="1"/>
</dbReference>
<dbReference type="SUPFAM" id="SSF54631">
    <property type="entry name" value="CBS-domain pair"/>
    <property type="match status" value="1"/>
</dbReference>
<dbReference type="InterPro" id="IPR046342">
    <property type="entry name" value="CBS_dom_sf"/>
</dbReference>
<dbReference type="PANTHER" id="PTHR43080">
    <property type="entry name" value="CBS DOMAIN-CONTAINING PROTEIN CBSX3, MITOCHONDRIAL"/>
    <property type="match status" value="1"/>
</dbReference>
<dbReference type="InterPro" id="IPR044725">
    <property type="entry name" value="CBSX3_CBS_dom"/>
</dbReference>
<reference evidence="4 5" key="1">
    <citation type="submission" date="2019-07" db="EMBL/GenBank/DDBJ databases">
        <title>Whole genome shotgun sequence of Segetibacter aerophilus NBRC 106135.</title>
        <authorList>
            <person name="Hosoyama A."/>
            <person name="Uohara A."/>
            <person name="Ohji S."/>
            <person name="Ichikawa N."/>
        </authorList>
    </citation>
    <scope>NUCLEOTIDE SEQUENCE [LARGE SCALE GENOMIC DNA]</scope>
    <source>
        <strain evidence="4 5">NBRC 106135</strain>
    </source>
</reference>
<feature type="domain" description="CBS" evidence="3">
    <location>
        <begin position="9"/>
        <end position="67"/>
    </location>
</feature>
<dbReference type="InterPro" id="IPR051257">
    <property type="entry name" value="Diverse_CBS-Domain"/>
</dbReference>
<comment type="caution">
    <text evidence="4">The sequence shown here is derived from an EMBL/GenBank/DDBJ whole genome shotgun (WGS) entry which is preliminary data.</text>
</comment>
<organism evidence="4 5">
    <name type="scientific">Segetibacter aerophilus</name>
    <dbReference type="NCBI Taxonomy" id="670293"/>
    <lineage>
        <taxon>Bacteria</taxon>
        <taxon>Pseudomonadati</taxon>
        <taxon>Bacteroidota</taxon>
        <taxon>Chitinophagia</taxon>
        <taxon>Chitinophagales</taxon>
        <taxon>Chitinophagaceae</taxon>
        <taxon>Segetibacter</taxon>
    </lineage>
</organism>
<dbReference type="Pfam" id="PF00571">
    <property type="entry name" value="CBS"/>
    <property type="match status" value="2"/>
</dbReference>
<sequence length="142" mass="15808">MRTVAQILARKGITVITVEPNTPVIDALRTMADKNIGSVVVMEGKAFKGIMTERDYSRKVILKGRSSDDTTVSDIMSSSFPVITPKDSIEHCMKLLSAHHLRYLPVMENEELAGIISINDVVTETILSQYETISHLQNYIQS</sequence>
<dbReference type="InterPro" id="IPR000644">
    <property type="entry name" value="CBS_dom"/>
</dbReference>
<dbReference type="PROSITE" id="PS51371">
    <property type="entry name" value="CBS"/>
    <property type="match status" value="2"/>
</dbReference>
<dbReference type="Proteomes" id="UP000321513">
    <property type="component" value="Unassembled WGS sequence"/>
</dbReference>
<accession>A0A512B9D9</accession>
<dbReference type="CDD" id="cd04623">
    <property type="entry name" value="CBS_pair_bac_euk"/>
    <property type="match status" value="1"/>
</dbReference>
<protein>
    <submittedName>
        <fullName evidence="4">Histidine kinase</fullName>
    </submittedName>
</protein>
<dbReference type="GO" id="GO:0016301">
    <property type="term" value="F:kinase activity"/>
    <property type="evidence" value="ECO:0007669"/>
    <property type="project" value="UniProtKB-KW"/>
</dbReference>
<proteinExistence type="predicted"/>
<dbReference type="EMBL" id="BJYT01000002">
    <property type="protein sequence ID" value="GEO08578.1"/>
    <property type="molecule type" value="Genomic_DNA"/>
</dbReference>
<keyword evidence="1 2" id="KW-0129">CBS domain</keyword>
<gene>
    <name evidence="4" type="ORF">SAE01_10740</name>
</gene>
<dbReference type="PANTHER" id="PTHR43080:SF2">
    <property type="entry name" value="CBS DOMAIN-CONTAINING PROTEIN"/>
    <property type="match status" value="1"/>
</dbReference>
<evidence type="ECO:0000256" key="2">
    <source>
        <dbReference type="PROSITE-ProRule" id="PRU00703"/>
    </source>
</evidence>
<keyword evidence="4" id="KW-0418">Kinase</keyword>
<dbReference type="SMART" id="SM00116">
    <property type="entry name" value="CBS"/>
    <property type="match status" value="2"/>
</dbReference>
<evidence type="ECO:0000313" key="4">
    <source>
        <dbReference type="EMBL" id="GEO08578.1"/>
    </source>
</evidence>
<feature type="domain" description="CBS" evidence="3">
    <location>
        <begin position="76"/>
        <end position="132"/>
    </location>
</feature>
<dbReference type="OrthoDB" id="9802114at2"/>
<dbReference type="AlphaFoldDB" id="A0A512B9D9"/>
<evidence type="ECO:0000313" key="5">
    <source>
        <dbReference type="Proteomes" id="UP000321513"/>
    </source>
</evidence>
<keyword evidence="4" id="KW-0808">Transferase</keyword>
<evidence type="ECO:0000259" key="3">
    <source>
        <dbReference type="PROSITE" id="PS51371"/>
    </source>
</evidence>
<evidence type="ECO:0000256" key="1">
    <source>
        <dbReference type="ARBA" id="ARBA00023122"/>
    </source>
</evidence>
<dbReference type="RefSeq" id="WP_147202632.1">
    <property type="nucleotide sequence ID" value="NZ_BJYT01000002.1"/>
</dbReference>